<dbReference type="InParanoid" id="A0A0M8KAX4"/>
<name>A0A0M8KAX4_9CHLR</name>
<dbReference type="RefSeq" id="WP_054493774.1">
    <property type="nucleotide sequence ID" value="NZ_BBZA01000223.1"/>
</dbReference>
<sequence>MATVRWVTVQEIWCDRVQAPAALLEERVYADDVQTDMTPYQVRARRCSHGKICNMEGYRCRWSFLNPFYDPFGVDD</sequence>
<evidence type="ECO:0000313" key="2">
    <source>
        <dbReference type="EMBL" id="KPL88399.1"/>
    </source>
</evidence>
<dbReference type="Proteomes" id="UP000037784">
    <property type="component" value="Unassembled WGS sequence"/>
</dbReference>
<protein>
    <submittedName>
        <fullName evidence="1">Uncharacterized protein</fullName>
    </submittedName>
</protein>
<dbReference type="OrthoDB" id="164381at2"/>
<organism evidence="1 3">
    <name type="scientific">Ardenticatena maritima</name>
    <dbReference type="NCBI Taxonomy" id="872965"/>
    <lineage>
        <taxon>Bacteria</taxon>
        <taxon>Bacillati</taxon>
        <taxon>Chloroflexota</taxon>
        <taxon>Ardenticatenia</taxon>
        <taxon>Ardenticatenales</taxon>
        <taxon>Ardenticatenaceae</taxon>
        <taxon>Ardenticatena</taxon>
    </lineage>
</organism>
<keyword evidence="3" id="KW-1185">Reference proteome</keyword>
<dbReference type="EMBL" id="LGKN01000004">
    <property type="protein sequence ID" value="KPL88399.1"/>
    <property type="molecule type" value="Genomic_DNA"/>
</dbReference>
<reference evidence="2 4" key="2">
    <citation type="submission" date="2015-07" db="EMBL/GenBank/DDBJ databases">
        <title>Whole genome sequence of Ardenticatena maritima DSM 23922.</title>
        <authorList>
            <person name="Hemp J."/>
            <person name="Ward L.M."/>
            <person name="Pace L.A."/>
            <person name="Fischer W.W."/>
        </authorList>
    </citation>
    <scope>NUCLEOTIDE SEQUENCE [LARGE SCALE GENOMIC DNA]</scope>
    <source>
        <strain evidence="2 4">110S</strain>
    </source>
</reference>
<proteinExistence type="predicted"/>
<gene>
    <name evidence="1" type="ORF">ARMA_2442</name>
    <name evidence="2" type="ORF">SE16_06195</name>
</gene>
<evidence type="ECO:0000313" key="1">
    <source>
        <dbReference type="EMBL" id="GAP64019.1"/>
    </source>
</evidence>
<dbReference type="AlphaFoldDB" id="A0A0M8KAX4"/>
<comment type="caution">
    <text evidence="1">The sequence shown here is derived from an EMBL/GenBank/DDBJ whole genome shotgun (WGS) entry which is preliminary data.</text>
</comment>
<reference evidence="1 3" key="1">
    <citation type="journal article" date="2015" name="Genome Announc.">
        <title>Draft Genome Sequence of a Heterotrophic Facultative Anaerobic Thermophilic Bacterium, Ardenticatena maritima Strain 110ST.</title>
        <authorList>
            <person name="Kawaichi S."/>
            <person name="Yoshida T."/>
            <person name="Sako Y."/>
            <person name="Nakamura R."/>
        </authorList>
    </citation>
    <scope>NUCLEOTIDE SEQUENCE [LARGE SCALE GENOMIC DNA]</scope>
    <source>
        <strain evidence="1 3">110S</strain>
    </source>
</reference>
<dbReference type="Proteomes" id="UP000050502">
    <property type="component" value="Unassembled WGS sequence"/>
</dbReference>
<dbReference type="EMBL" id="BBZA01000223">
    <property type="protein sequence ID" value="GAP64019.1"/>
    <property type="molecule type" value="Genomic_DNA"/>
</dbReference>
<evidence type="ECO:0000313" key="4">
    <source>
        <dbReference type="Proteomes" id="UP000050502"/>
    </source>
</evidence>
<accession>A0A0M8KAX4</accession>
<dbReference type="STRING" id="872965.SE16_06195"/>
<reference evidence="3" key="3">
    <citation type="submission" date="2015-08" db="EMBL/GenBank/DDBJ databases">
        <title>Draft Genome Sequence of a Heterotrophic Facultative Anaerobic Bacterium Ardenticatena maritima Strain 110S.</title>
        <authorList>
            <person name="Kawaichi S."/>
            <person name="Yoshida T."/>
            <person name="Sako Y."/>
            <person name="Nakamura R."/>
        </authorList>
    </citation>
    <scope>NUCLEOTIDE SEQUENCE [LARGE SCALE GENOMIC DNA]</scope>
    <source>
        <strain evidence="3">110S</strain>
    </source>
</reference>
<evidence type="ECO:0000313" key="3">
    <source>
        <dbReference type="Proteomes" id="UP000037784"/>
    </source>
</evidence>